<gene>
    <name evidence="1" type="ORF">METZ01_LOCUS110234</name>
</gene>
<organism evidence="1">
    <name type="scientific">marine metagenome</name>
    <dbReference type="NCBI Taxonomy" id="408172"/>
    <lineage>
        <taxon>unclassified sequences</taxon>
        <taxon>metagenomes</taxon>
        <taxon>ecological metagenomes</taxon>
    </lineage>
</organism>
<dbReference type="Gene3D" id="1.25.40.10">
    <property type="entry name" value="Tetratricopeptide repeat domain"/>
    <property type="match status" value="1"/>
</dbReference>
<protein>
    <submittedName>
        <fullName evidence="1">Uncharacterized protein</fullName>
    </submittedName>
</protein>
<name>A0A381WY75_9ZZZZ</name>
<evidence type="ECO:0000313" key="1">
    <source>
        <dbReference type="EMBL" id="SVA57380.1"/>
    </source>
</evidence>
<proteinExistence type="predicted"/>
<accession>A0A381WY75</accession>
<reference evidence="1" key="1">
    <citation type="submission" date="2018-05" db="EMBL/GenBank/DDBJ databases">
        <authorList>
            <person name="Lanie J.A."/>
            <person name="Ng W.-L."/>
            <person name="Kazmierczak K.M."/>
            <person name="Andrzejewski T.M."/>
            <person name="Davidsen T.M."/>
            <person name="Wayne K.J."/>
            <person name="Tettelin H."/>
            <person name="Glass J.I."/>
            <person name="Rusch D."/>
            <person name="Podicherti R."/>
            <person name="Tsui H.-C.T."/>
            <person name="Winkler M.E."/>
        </authorList>
    </citation>
    <scope>NUCLEOTIDE SEQUENCE</scope>
</reference>
<sequence length="172" mass="19320">MNKNYIEMLSLRVLAVVVCICVLSCGDRDFDNTLTVTEELVDQTDIIKKAGLLIEEGDLDEAFDLMSNVLSKEPSNVDANIALAGIYLARDQFTKALDVANRAFVNASQDYVSSFNPHVNKKTIHLTLAQTYYYIGDFNRSNDQVRQIINKNVNLTPEALGMEIERLARKDL</sequence>
<dbReference type="InterPro" id="IPR011990">
    <property type="entry name" value="TPR-like_helical_dom_sf"/>
</dbReference>
<dbReference type="SUPFAM" id="SSF48452">
    <property type="entry name" value="TPR-like"/>
    <property type="match status" value="1"/>
</dbReference>
<dbReference type="EMBL" id="UINC01013250">
    <property type="protein sequence ID" value="SVA57380.1"/>
    <property type="molecule type" value="Genomic_DNA"/>
</dbReference>
<dbReference type="Pfam" id="PF14559">
    <property type="entry name" value="TPR_19"/>
    <property type="match status" value="1"/>
</dbReference>
<dbReference type="AlphaFoldDB" id="A0A381WY75"/>